<evidence type="ECO:0000313" key="13">
    <source>
        <dbReference type="Proteomes" id="UP000287853"/>
    </source>
</evidence>
<dbReference type="InterPro" id="IPR023631">
    <property type="entry name" value="Amidase_dom"/>
</dbReference>
<dbReference type="GO" id="GO:0006412">
    <property type="term" value="P:translation"/>
    <property type="evidence" value="ECO:0007669"/>
    <property type="project" value="UniProtKB-UniRule"/>
</dbReference>
<evidence type="ECO:0000259" key="11">
    <source>
        <dbReference type="Pfam" id="PF01425"/>
    </source>
</evidence>
<dbReference type="EMBL" id="MTKO01000078">
    <property type="protein sequence ID" value="RWX45433.1"/>
    <property type="molecule type" value="Genomic_DNA"/>
</dbReference>
<comment type="caution">
    <text evidence="12">The sequence shown here is derived from an EMBL/GenBank/DDBJ whole genome shotgun (WGS) entry which is preliminary data.</text>
</comment>
<dbReference type="EC" id="6.3.5.7" evidence="3 10"/>
<evidence type="ECO:0000256" key="9">
    <source>
        <dbReference type="ARBA" id="ARBA00047407"/>
    </source>
</evidence>
<keyword evidence="7 10" id="KW-0067">ATP-binding</keyword>
<evidence type="ECO:0000256" key="10">
    <source>
        <dbReference type="HAMAP-Rule" id="MF_00120"/>
    </source>
</evidence>
<dbReference type="PANTHER" id="PTHR11895">
    <property type="entry name" value="TRANSAMIDASE"/>
    <property type="match status" value="1"/>
</dbReference>
<dbReference type="GO" id="GO:0030956">
    <property type="term" value="C:glutamyl-tRNA(Gln) amidotransferase complex"/>
    <property type="evidence" value="ECO:0007669"/>
    <property type="project" value="InterPro"/>
</dbReference>
<evidence type="ECO:0000256" key="7">
    <source>
        <dbReference type="ARBA" id="ARBA00022840"/>
    </source>
</evidence>
<accession>A0A3S4T8Q2</accession>
<dbReference type="GO" id="GO:0005524">
    <property type="term" value="F:ATP binding"/>
    <property type="evidence" value="ECO:0007669"/>
    <property type="project" value="UniProtKB-KW"/>
</dbReference>
<keyword evidence="13" id="KW-1185">Reference proteome</keyword>
<reference evidence="12 13" key="1">
    <citation type="submission" date="2017-01" db="EMBL/GenBank/DDBJ databases">
        <title>The cable genome- insights into the physiology and evolution of filamentous bacteria capable of sulfide oxidation via long distance electron transfer.</title>
        <authorList>
            <person name="Schreiber L."/>
            <person name="Bjerg J.T."/>
            <person name="Boggild A."/>
            <person name="Van De Vossenberg J."/>
            <person name="Meysman F."/>
            <person name="Nielsen L.P."/>
            <person name="Schramm A."/>
            <person name="Kjeldsen K.U."/>
        </authorList>
    </citation>
    <scope>NUCLEOTIDE SEQUENCE [LARGE SCALE GENOMIC DNA]</scope>
    <source>
        <strain evidence="12">MCF</strain>
    </source>
</reference>
<dbReference type="HAMAP" id="MF_00120">
    <property type="entry name" value="GatA"/>
    <property type="match status" value="1"/>
</dbReference>
<evidence type="ECO:0000256" key="4">
    <source>
        <dbReference type="ARBA" id="ARBA00014428"/>
    </source>
</evidence>
<dbReference type="AlphaFoldDB" id="A0A3S4T8Q2"/>
<dbReference type="InterPro" id="IPR036928">
    <property type="entry name" value="AS_sf"/>
</dbReference>
<dbReference type="GO" id="GO:0016740">
    <property type="term" value="F:transferase activity"/>
    <property type="evidence" value="ECO:0007669"/>
    <property type="project" value="UniProtKB-KW"/>
</dbReference>
<dbReference type="NCBIfam" id="TIGR00132">
    <property type="entry name" value="gatA"/>
    <property type="match status" value="1"/>
</dbReference>
<comment type="subunit">
    <text evidence="2 10">Heterotrimer of A, B and C subunits.</text>
</comment>
<feature type="active site" description="Charge relay system" evidence="10">
    <location>
        <position position="155"/>
    </location>
</feature>
<dbReference type="PANTHER" id="PTHR11895:SF151">
    <property type="entry name" value="GLUTAMYL-TRNA(GLN) AMIDOTRANSFERASE SUBUNIT A"/>
    <property type="match status" value="1"/>
</dbReference>
<comment type="catalytic activity">
    <reaction evidence="9 10">
        <text>L-glutamyl-tRNA(Gln) + L-glutamine + ATP + H2O = L-glutaminyl-tRNA(Gln) + L-glutamate + ADP + phosphate + H(+)</text>
        <dbReference type="Rhea" id="RHEA:17521"/>
        <dbReference type="Rhea" id="RHEA-COMP:9681"/>
        <dbReference type="Rhea" id="RHEA-COMP:9684"/>
        <dbReference type="ChEBI" id="CHEBI:15377"/>
        <dbReference type="ChEBI" id="CHEBI:15378"/>
        <dbReference type="ChEBI" id="CHEBI:29985"/>
        <dbReference type="ChEBI" id="CHEBI:30616"/>
        <dbReference type="ChEBI" id="CHEBI:43474"/>
        <dbReference type="ChEBI" id="CHEBI:58359"/>
        <dbReference type="ChEBI" id="CHEBI:78520"/>
        <dbReference type="ChEBI" id="CHEBI:78521"/>
        <dbReference type="ChEBI" id="CHEBI:456216"/>
        <dbReference type="EC" id="6.3.5.7"/>
    </reaction>
</comment>
<evidence type="ECO:0000256" key="6">
    <source>
        <dbReference type="ARBA" id="ARBA00022741"/>
    </source>
</evidence>
<dbReference type="PROSITE" id="PS00571">
    <property type="entry name" value="AMIDASES"/>
    <property type="match status" value="1"/>
</dbReference>
<keyword evidence="5 10" id="KW-0436">Ligase</keyword>
<evidence type="ECO:0000256" key="2">
    <source>
        <dbReference type="ARBA" id="ARBA00011123"/>
    </source>
</evidence>
<dbReference type="Proteomes" id="UP000287853">
    <property type="component" value="Unassembled WGS sequence"/>
</dbReference>
<proteinExistence type="inferred from homology"/>
<organism evidence="12 13">
    <name type="scientific">Candidatus Electrothrix aarhusensis</name>
    <dbReference type="NCBI Taxonomy" id="1859131"/>
    <lineage>
        <taxon>Bacteria</taxon>
        <taxon>Pseudomonadati</taxon>
        <taxon>Thermodesulfobacteriota</taxon>
        <taxon>Desulfobulbia</taxon>
        <taxon>Desulfobulbales</taxon>
        <taxon>Desulfobulbaceae</taxon>
        <taxon>Candidatus Electrothrix</taxon>
    </lineage>
</organism>
<evidence type="ECO:0000256" key="1">
    <source>
        <dbReference type="ARBA" id="ARBA00008069"/>
    </source>
</evidence>
<protein>
    <recommendedName>
        <fullName evidence="4 10">Glutamyl-tRNA(Gln) amidotransferase subunit A</fullName>
        <shortName evidence="10">Glu-ADT subunit A</shortName>
        <ecNumber evidence="3 10">6.3.5.7</ecNumber>
    </recommendedName>
</protein>
<dbReference type="InterPro" id="IPR004412">
    <property type="entry name" value="GatA"/>
</dbReference>
<name>A0A3S4T8Q2_9BACT</name>
<keyword evidence="6 10" id="KW-0547">Nucleotide-binding</keyword>
<keyword evidence="12" id="KW-0808">Transferase</keyword>
<feature type="domain" description="Amidase" evidence="11">
    <location>
        <begin position="25"/>
        <end position="468"/>
    </location>
</feature>
<comment type="similarity">
    <text evidence="1 10">Belongs to the amidase family. GatA subfamily.</text>
</comment>
<evidence type="ECO:0000256" key="8">
    <source>
        <dbReference type="ARBA" id="ARBA00022917"/>
    </source>
</evidence>
<dbReference type="Gene3D" id="3.90.1300.10">
    <property type="entry name" value="Amidase signature (AS) domain"/>
    <property type="match status" value="1"/>
</dbReference>
<feature type="active site" description="Charge relay system" evidence="10">
    <location>
        <position position="78"/>
    </location>
</feature>
<dbReference type="InterPro" id="IPR020556">
    <property type="entry name" value="Amidase_CS"/>
</dbReference>
<keyword evidence="8 10" id="KW-0648">Protein biosynthesis</keyword>
<dbReference type="InterPro" id="IPR000120">
    <property type="entry name" value="Amidase"/>
</dbReference>
<dbReference type="GO" id="GO:0050567">
    <property type="term" value="F:glutaminyl-tRNA synthase (glutamine-hydrolyzing) activity"/>
    <property type="evidence" value="ECO:0007669"/>
    <property type="project" value="UniProtKB-UniRule"/>
</dbReference>
<dbReference type="Pfam" id="PF01425">
    <property type="entry name" value="Amidase"/>
    <property type="match status" value="1"/>
</dbReference>
<gene>
    <name evidence="10" type="primary">gatA</name>
    <name evidence="12" type="ORF">H206_00915</name>
</gene>
<feature type="active site" description="Acyl-ester intermediate" evidence="10">
    <location>
        <position position="179"/>
    </location>
</feature>
<evidence type="ECO:0000256" key="3">
    <source>
        <dbReference type="ARBA" id="ARBA00012739"/>
    </source>
</evidence>
<comment type="function">
    <text evidence="10">Allows the formation of correctly charged Gln-tRNA(Gln) through the transamidation of misacylated Glu-tRNA(Gln) in organisms which lack glutaminyl-tRNA synthetase. The reaction takes place in the presence of glutamine and ATP through an activated gamma-phospho-Glu-tRNA(Gln).</text>
</comment>
<evidence type="ECO:0000313" key="12">
    <source>
        <dbReference type="EMBL" id="RWX45433.1"/>
    </source>
</evidence>
<sequence length="487" mass="51979">MDLYNLTLQQAKDKLAAREITSVALTESILNRIDQVEGKVKAYLSLHKDQALAAAEEADKKLQAGQGGMLCGLPLSIKDVLCTSTMPTTCGSKILEGFVPPYDATVVEKLKAADSVLLGKVSMDEFAMGSTNENCAYKDNVPENPWKAGYVAGGSSGGSAVSVAASECLGSLGSDTGGSIRQPASLCGVVGMKPTYGRVSRYGLIAFASSLDQVGPLTKDVADCALMMNAIAGHDPRDSTSIKQEVPDYTAALQDGMQGVRVGIPEEYFGEGLDPEVEKSVRSGIDMLKEAGAEIVEISLPHTQYCVAVYYMIAPAEASSNLARFDGVRYGKRDLDADSLIDMYKQTRSQGFGDEVKRRILIGTYALSAGYYDAYYKKASQVRTLIKDDFAKAFSQCDVMASPVTPTPAWKLGQKSGDQLSLYLSDILTISANLAGTPGLSVPCGFSSDGLPIGMQLQATHFHEEALLRAAWNVEQQAGVKDRHPAL</sequence>
<evidence type="ECO:0000256" key="5">
    <source>
        <dbReference type="ARBA" id="ARBA00022598"/>
    </source>
</evidence>
<dbReference type="SUPFAM" id="SSF75304">
    <property type="entry name" value="Amidase signature (AS) enzymes"/>
    <property type="match status" value="1"/>
</dbReference>